<gene>
    <name evidence="3" type="ORF">AKJ09_10019</name>
</gene>
<keyword evidence="2" id="KW-0812">Transmembrane</keyword>
<dbReference type="AlphaFoldDB" id="A0A0K1QC46"/>
<feature type="transmembrane region" description="Helical" evidence="2">
    <location>
        <begin position="577"/>
        <end position="600"/>
    </location>
</feature>
<evidence type="ECO:0000256" key="1">
    <source>
        <dbReference type="SAM" id="MobiDB-lite"/>
    </source>
</evidence>
<dbReference type="STRING" id="1391654.AKJ09_10019"/>
<evidence type="ECO:0000256" key="2">
    <source>
        <dbReference type="SAM" id="Phobius"/>
    </source>
</evidence>
<accession>A0A0K1QC46</accession>
<sequence>MPSTSEGIVMRRLGASALAALVSITACSSKPPETPVGQDKEPGEYPLPPPRTDVPGASAETPASADEGQPNAPPQGEATDEGTAETSNLPAPPWPRRVSAGGVNFAVYQPEVDSLSGDKLQARAAVEARTTPESPATYGIVWLDAKATTDRARGVVTLDDVQLTRASFPAAKDKEGQYLTALRGANLMQGKTLPLERVKSATSPGAKKGNANATAPTSQTVKNEAPTILVSQKPEMLVLVDGKPRLRSEDGVQRVINTRALILTEKGAYYLYVGDRWFRATAIDGVYTAASNVPASFDAVKKKLGDANAVDLFPDVADRTRQGMTIVVADKPTELIETRGAPTYEAIPGTTLQSVTNTDSDVFKDTATNTTYVLLSGRWFRASSLDGPWAYVVGKDMPATFKNIPKDHREARVLTSIPDTAQAQEAAIATQVPSMATIDRAETQLNVSYDGQPRFEPVKGAAGSLRYAVNTATPVLATGDGMYYACENGVWFVAASPEGPWTVATSVPDAVYTIPPSSPLYYVTYVRVYDYTPEYVYDGYTPGYYGAVYTDGVVVYGTGYYYPPWIGSVWYGWPCTWGFGVGFGFGFGFGVGFGIAFGGFHHPWWGPGRFWGHGPHWGWRGGPGFAFPNAYHHWSPVAVRPPAAPRAFAGAPGRFGNTPIAPAHVAPGVARTTPQGVGGIRPNTLAPRPGTAPGTLDHAPGRGIPTVQGRAPTMVNPPGRGPMTAPLTPRTSPEMAPFRGATPAVPMSPPAGGFRGPVAPPAGGFRGPVAPPPMGGGFRGPAAAPPMGGGFHGGGGGGGFHGGGGGGGFHGGGGGGGHR</sequence>
<keyword evidence="4" id="KW-1185">Reference proteome</keyword>
<evidence type="ECO:0000313" key="4">
    <source>
        <dbReference type="Proteomes" id="UP000064967"/>
    </source>
</evidence>
<dbReference type="PATRIC" id="fig|1391654.3.peg.10157"/>
<dbReference type="EMBL" id="CP012333">
    <property type="protein sequence ID" value="AKV03356.1"/>
    <property type="molecule type" value="Genomic_DNA"/>
</dbReference>
<feature type="region of interest" description="Disordered" evidence="1">
    <location>
        <begin position="741"/>
        <end position="819"/>
    </location>
</feature>
<feature type="region of interest" description="Disordered" evidence="1">
    <location>
        <begin position="26"/>
        <end position="96"/>
    </location>
</feature>
<protein>
    <submittedName>
        <fullName evidence="3">RTX toxin</fullName>
    </submittedName>
</protein>
<evidence type="ECO:0000313" key="3">
    <source>
        <dbReference type="EMBL" id="AKV03356.1"/>
    </source>
</evidence>
<dbReference type="Proteomes" id="UP000064967">
    <property type="component" value="Chromosome"/>
</dbReference>
<feature type="compositionally biased region" description="Gly residues" evidence="1">
    <location>
        <begin position="787"/>
        <end position="819"/>
    </location>
</feature>
<reference evidence="3 4" key="1">
    <citation type="submission" date="2015-08" db="EMBL/GenBank/DDBJ databases">
        <authorList>
            <person name="Babu N.S."/>
            <person name="Beckwith C.J."/>
            <person name="Beseler K.G."/>
            <person name="Brison A."/>
            <person name="Carone J.V."/>
            <person name="Caskin T.P."/>
            <person name="Diamond M."/>
            <person name="Durham M.E."/>
            <person name="Foxe J.M."/>
            <person name="Go M."/>
            <person name="Henderson B.A."/>
            <person name="Jones I.B."/>
            <person name="McGettigan J.A."/>
            <person name="Micheletti S.J."/>
            <person name="Nasrallah M.E."/>
            <person name="Ortiz D."/>
            <person name="Piller C.R."/>
            <person name="Privatt S.R."/>
            <person name="Schneider S.L."/>
            <person name="Sharp S."/>
            <person name="Smith T.C."/>
            <person name="Stanton J.D."/>
            <person name="Ullery H.E."/>
            <person name="Wilson R.J."/>
            <person name="Serrano M.G."/>
            <person name="Buck G."/>
            <person name="Lee V."/>
            <person name="Wang Y."/>
            <person name="Carvalho R."/>
            <person name="Voegtly L."/>
            <person name="Shi R."/>
            <person name="Duckworth R."/>
            <person name="Johnson A."/>
            <person name="Loviza R."/>
            <person name="Walstead R."/>
            <person name="Shah Z."/>
            <person name="Kiflezghi M."/>
            <person name="Wade K."/>
            <person name="Ball S.L."/>
            <person name="Bradley K.W."/>
            <person name="Asai D.J."/>
            <person name="Bowman C.A."/>
            <person name="Russell D.A."/>
            <person name="Pope W.H."/>
            <person name="Jacobs-Sera D."/>
            <person name="Hendrix R.W."/>
            <person name="Hatfull G.F."/>
        </authorList>
    </citation>
    <scope>NUCLEOTIDE SEQUENCE [LARGE SCALE GENOMIC DNA]</scope>
    <source>
        <strain evidence="3 4">DSM 27648</strain>
    </source>
</reference>
<name>A0A0K1QC46_9BACT</name>
<organism evidence="3 4">
    <name type="scientific">Labilithrix luteola</name>
    <dbReference type="NCBI Taxonomy" id="1391654"/>
    <lineage>
        <taxon>Bacteria</taxon>
        <taxon>Pseudomonadati</taxon>
        <taxon>Myxococcota</taxon>
        <taxon>Polyangia</taxon>
        <taxon>Polyangiales</taxon>
        <taxon>Labilitrichaceae</taxon>
        <taxon>Labilithrix</taxon>
    </lineage>
</organism>
<feature type="region of interest" description="Disordered" evidence="1">
    <location>
        <begin position="200"/>
        <end position="219"/>
    </location>
</feature>
<keyword evidence="2" id="KW-0472">Membrane</keyword>
<keyword evidence="2" id="KW-1133">Transmembrane helix</keyword>
<dbReference type="KEGG" id="llu:AKJ09_10019"/>
<proteinExistence type="predicted"/>